<dbReference type="RefSeq" id="WP_101671338.1">
    <property type="nucleotide sequence ID" value="NZ_NMYC01000005.1"/>
</dbReference>
<comment type="caution">
    <text evidence="3">The sequence shown here is derived from an EMBL/GenBank/DDBJ whole genome shotgun (WGS) entry which is preliminary data.</text>
</comment>
<organism evidence="3 4">
    <name type="scientific">Bifidobacterium anseris</name>
    <dbReference type="NCBI Taxonomy" id="2020963"/>
    <lineage>
        <taxon>Bacteria</taxon>
        <taxon>Bacillati</taxon>
        <taxon>Actinomycetota</taxon>
        <taxon>Actinomycetes</taxon>
        <taxon>Bifidobacteriales</taxon>
        <taxon>Bifidobacteriaceae</taxon>
        <taxon>Bifidobacterium</taxon>
    </lineage>
</organism>
<keyword evidence="4" id="KW-1185">Reference proteome</keyword>
<evidence type="ECO:0000256" key="2">
    <source>
        <dbReference type="SAM" id="MobiDB-lite"/>
    </source>
</evidence>
<dbReference type="AlphaFoldDB" id="A0A2N5IXB9"/>
<feature type="coiled-coil region" evidence="1">
    <location>
        <begin position="522"/>
        <end position="573"/>
    </location>
</feature>
<gene>
    <name evidence="3" type="ORF">CGZ88_1087</name>
</gene>
<sequence>MDGSYDGKVIKDSFTLSEFVNWLRKSSRDIACVLLSEDAHGKTIAPLDEVRRTVGTRAVTVLLSNAVQNDARDHLGSVNPYRGAARVFPPGDMWFDDPRLVGCVLPSLSSTRFLERIEELLDRRLPTRRKPPTNMIAHTIAAARPATPATPAKDEPNLFDVHVRDRHYRVDIKHARVCRNAIVSERREYPCVLVSLGVGMTTPYLDVNALVDSIGKAAVIFEIADRAADNWLRDNLPYWARAYNGACRFLAPSNMAGRDHSRELLRMYSTNDSADTVAELTNLVLDVAYPEGYSLGGADDDDAQPQPRHETQRNTKLVEGVVAMMLDGIAYVYVDDERNPRKARLEVPTALATASLLCEEQPVRGHVDADGQLAIEPEWRTATDALRDYASGTTVAGRVTFVCEDMFKIMLYPALSGRAGVEVTVRGPELFAGSGIDMNADLRPMLTRGQTIAMRVEERDGDDWLLSLPDAHDTVLSAPSLLPGGPAWLETSAALDYLPRLRSHSTLADVPVEQLLTTVDTVEAAQTTIRRMHAQLVELSQNNRQHNDDIGRLREENAKLKRDNHDYEKALEDANPLAVFSGRFASLREELDWMLRAQSLLQFTVEERRRRPLAEWSYGDEFFDSLEKCESKEMTRWPLIHTMLLVLAGKETANGLRPHQLRTGRGGDNPGRKDEQGNAIYRCNVHGQYRLHFTRDGAGRITFMSVNAHDELLL</sequence>
<protein>
    <submittedName>
        <fullName evidence="3">Uncharacterized protein</fullName>
    </submittedName>
</protein>
<name>A0A2N5IXB9_9BIFI</name>
<accession>A0A2N5IXB9</accession>
<proteinExistence type="predicted"/>
<reference evidence="3 4" key="1">
    <citation type="submission" date="2017-07" db="EMBL/GenBank/DDBJ databases">
        <title>Bifidobacterium novel species.</title>
        <authorList>
            <person name="Lugli G.A."/>
            <person name="Milani C."/>
            <person name="Duranti S."/>
            <person name="Mangifesta M."/>
        </authorList>
    </citation>
    <scope>NUCLEOTIDE SEQUENCE [LARGE SCALE GENOMIC DNA]</scope>
    <source>
        <strain evidence="4">Goo31D</strain>
    </source>
</reference>
<dbReference type="EMBL" id="NMYC01000005">
    <property type="protein sequence ID" value="PLS26602.1"/>
    <property type="molecule type" value="Genomic_DNA"/>
</dbReference>
<evidence type="ECO:0000313" key="3">
    <source>
        <dbReference type="EMBL" id="PLS26602.1"/>
    </source>
</evidence>
<dbReference type="Proteomes" id="UP000234935">
    <property type="component" value="Unassembled WGS sequence"/>
</dbReference>
<evidence type="ECO:0000256" key="1">
    <source>
        <dbReference type="SAM" id="Coils"/>
    </source>
</evidence>
<keyword evidence="1" id="KW-0175">Coiled coil</keyword>
<feature type="region of interest" description="Disordered" evidence="2">
    <location>
        <begin position="656"/>
        <end position="676"/>
    </location>
</feature>
<evidence type="ECO:0000313" key="4">
    <source>
        <dbReference type="Proteomes" id="UP000234935"/>
    </source>
</evidence>
<dbReference type="OrthoDB" id="8452205at2"/>